<dbReference type="GO" id="GO:0016853">
    <property type="term" value="F:isomerase activity"/>
    <property type="evidence" value="ECO:0007669"/>
    <property type="project" value="UniProtKB-KW"/>
</dbReference>
<keyword evidence="7" id="KW-1185">Reference proteome</keyword>
<evidence type="ECO:0000313" key="6">
    <source>
        <dbReference type="EMBL" id="MDI3321782.1"/>
    </source>
</evidence>
<dbReference type="InterPro" id="IPR036986">
    <property type="entry name" value="S4_RNA-bd_sf"/>
</dbReference>
<dbReference type="InterPro" id="IPR020103">
    <property type="entry name" value="PsdUridine_synth_cat_dom_sf"/>
</dbReference>
<dbReference type="InterPro" id="IPR006145">
    <property type="entry name" value="PsdUridine_synth_RsuA/RluA"/>
</dbReference>
<feature type="domain" description="RNA-binding S4" evidence="5">
    <location>
        <begin position="35"/>
        <end position="100"/>
    </location>
</feature>
<evidence type="ECO:0000256" key="4">
    <source>
        <dbReference type="RuleBase" id="RU362028"/>
    </source>
</evidence>
<dbReference type="SMART" id="SM00363">
    <property type="entry name" value="S4"/>
    <property type="match status" value="1"/>
</dbReference>
<accession>A0ABT6RIW7</accession>
<dbReference type="InterPro" id="IPR006225">
    <property type="entry name" value="PsdUridine_synth_RluC/D"/>
</dbReference>
<dbReference type="SUPFAM" id="SSF55174">
    <property type="entry name" value="Alpha-L RNA-binding motif"/>
    <property type="match status" value="1"/>
</dbReference>
<dbReference type="Pfam" id="PF00849">
    <property type="entry name" value="PseudoU_synth_2"/>
    <property type="match status" value="1"/>
</dbReference>
<dbReference type="SUPFAM" id="SSF55120">
    <property type="entry name" value="Pseudouridine synthase"/>
    <property type="match status" value="1"/>
</dbReference>
<comment type="similarity">
    <text evidence="1 4">Belongs to the pseudouridine synthase RluA family.</text>
</comment>
<dbReference type="CDD" id="cd02869">
    <property type="entry name" value="PseudoU_synth_RluA_like"/>
    <property type="match status" value="1"/>
</dbReference>
<dbReference type="PANTHER" id="PTHR21600:SF44">
    <property type="entry name" value="RIBOSOMAL LARGE SUBUNIT PSEUDOURIDINE SYNTHASE D"/>
    <property type="match status" value="1"/>
</dbReference>
<protein>
    <recommendedName>
        <fullName evidence="4">Pseudouridine synthase</fullName>
        <ecNumber evidence="4">5.4.99.-</ecNumber>
    </recommendedName>
</protein>
<dbReference type="NCBIfam" id="TIGR00005">
    <property type="entry name" value="rluA_subfam"/>
    <property type="match status" value="1"/>
</dbReference>
<dbReference type="Gene3D" id="3.10.290.10">
    <property type="entry name" value="RNA-binding S4 domain"/>
    <property type="match status" value="1"/>
</dbReference>
<comment type="function">
    <text evidence="4">Responsible for synthesis of pseudouridine from uracil.</text>
</comment>
<evidence type="ECO:0000259" key="5">
    <source>
        <dbReference type="SMART" id="SM00363"/>
    </source>
</evidence>
<dbReference type="Proteomes" id="UP001226434">
    <property type="component" value="Unassembled WGS sequence"/>
</dbReference>
<reference evidence="6 7" key="1">
    <citation type="submission" date="2023-05" db="EMBL/GenBank/DDBJ databases">
        <title>Genome sequence of Pinibacter sp. MAH-24.</title>
        <authorList>
            <person name="Huq M.A."/>
        </authorList>
    </citation>
    <scope>NUCLEOTIDE SEQUENCE [LARGE SCALE GENOMIC DNA]</scope>
    <source>
        <strain evidence="6 7">MAH-24</strain>
    </source>
</reference>
<organism evidence="6 7">
    <name type="scientific">Pinibacter soli</name>
    <dbReference type="NCBI Taxonomy" id="3044211"/>
    <lineage>
        <taxon>Bacteria</taxon>
        <taxon>Pseudomonadati</taxon>
        <taxon>Bacteroidota</taxon>
        <taxon>Chitinophagia</taxon>
        <taxon>Chitinophagales</taxon>
        <taxon>Chitinophagaceae</taxon>
        <taxon>Pinibacter</taxon>
    </lineage>
</organism>
<dbReference type="InterPro" id="IPR050188">
    <property type="entry name" value="RluA_PseudoU_synthase"/>
</dbReference>
<dbReference type="InterPro" id="IPR002942">
    <property type="entry name" value="S4_RNA-bd"/>
</dbReference>
<dbReference type="CDD" id="cd00165">
    <property type="entry name" value="S4"/>
    <property type="match status" value="1"/>
</dbReference>
<dbReference type="InterPro" id="IPR006224">
    <property type="entry name" value="PsdUridine_synth_RluA-like_CS"/>
</dbReference>
<dbReference type="EMBL" id="JASBRG010000007">
    <property type="protein sequence ID" value="MDI3321782.1"/>
    <property type="molecule type" value="Genomic_DNA"/>
</dbReference>
<dbReference type="Gene3D" id="3.30.2350.10">
    <property type="entry name" value="Pseudouridine synthase"/>
    <property type="match status" value="1"/>
</dbReference>
<proteinExistence type="inferred from homology"/>
<sequence length="353" mass="40536">MAEFEDQDELLSNEETSDELYERFTIKVDKGQEPLRIDKFLVARIENATRNKVQKSIDSGLVLVNNKQVSSNYKIKPTDEIIVYSNKEVQGEEIVPENIPLNIFYEDDDIMIINKPAGLVVHPGSGNYNGTLINGVAYYLQQKNKDITEETLPRFGLVHRIDKNTSGLMVLAKTEIAVSSLAKQFFDHTVKRHYIALVWGDLEQDEGTIVAHVGRHQRFRKLFDAYPEGDYGKDAITHFKVLERFGYVTLVQCSLETGRTHQIRVHMQHIGHPLFNDDTYGGDRIVKGTVFTKYKQFVDNCFALCPRHALHAKTLGFVHPTSKEEVFFNSDLADDMQAVIEKWRRYVRKEPNN</sequence>
<keyword evidence="2 4" id="KW-0413">Isomerase</keyword>
<name>A0ABT6RIW7_9BACT</name>
<dbReference type="PROSITE" id="PS50889">
    <property type="entry name" value="S4"/>
    <property type="match status" value="1"/>
</dbReference>
<keyword evidence="3" id="KW-0694">RNA-binding</keyword>
<dbReference type="PROSITE" id="PS01129">
    <property type="entry name" value="PSI_RLU"/>
    <property type="match status" value="1"/>
</dbReference>
<evidence type="ECO:0000256" key="3">
    <source>
        <dbReference type="PROSITE-ProRule" id="PRU00182"/>
    </source>
</evidence>
<dbReference type="PANTHER" id="PTHR21600">
    <property type="entry name" value="MITOCHONDRIAL RNA PSEUDOURIDINE SYNTHASE"/>
    <property type="match status" value="1"/>
</dbReference>
<gene>
    <name evidence="6" type="ORF">QJ048_18435</name>
</gene>
<dbReference type="Pfam" id="PF01479">
    <property type="entry name" value="S4"/>
    <property type="match status" value="1"/>
</dbReference>
<comment type="caution">
    <text evidence="6">The sequence shown here is derived from an EMBL/GenBank/DDBJ whole genome shotgun (WGS) entry which is preliminary data.</text>
</comment>
<evidence type="ECO:0000256" key="2">
    <source>
        <dbReference type="ARBA" id="ARBA00023235"/>
    </source>
</evidence>
<evidence type="ECO:0000313" key="7">
    <source>
        <dbReference type="Proteomes" id="UP001226434"/>
    </source>
</evidence>
<dbReference type="RefSeq" id="WP_282335888.1">
    <property type="nucleotide sequence ID" value="NZ_JASBRG010000007.1"/>
</dbReference>
<comment type="catalytic activity">
    <reaction evidence="4">
        <text>a uridine in RNA = a pseudouridine in RNA</text>
        <dbReference type="Rhea" id="RHEA:48348"/>
        <dbReference type="Rhea" id="RHEA-COMP:12068"/>
        <dbReference type="Rhea" id="RHEA-COMP:12069"/>
        <dbReference type="ChEBI" id="CHEBI:65314"/>
        <dbReference type="ChEBI" id="CHEBI:65315"/>
    </reaction>
</comment>
<dbReference type="EC" id="5.4.99.-" evidence="4"/>
<evidence type="ECO:0000256" key="1">
    <source>
        <dbReference type="ARBA" id="ARBA00010876"/>
    </source>
</evidence>